<keyword evidence="2" id="KW-1133">Transmembrane helix</keyword>
<evidence type="ECO:0000256" key="1">
    <source>
        <dbReference type="SAM" id="MobiDB-lite"/>
    </source>
</evidence>
<organism evidence="3 4">
    <name type="scientific">Vigna mungo</name>
    <name type="common">Black gram</name>
    <name type="synonym">Phaseolus mungo</name>
    <dbReference type="NCBI Taxonomy" id="3915"/>
    <lineage>
        <taxon>Eukaryota</taxon>
        <taxon>Viridiplantae</taxon>
        <taxon>Streptophyta</taxon>
        <taxon>Embryophyta</taxon>
        <taxon>Tracheophyta</taxon>
        <taxon>Spermatophyta</taxon>
        <taxon>Magnoliopsida</taxon>
        <taxon>eudicotyledons</taxon>
        <taxon>Gunneridae</taxon>
        <taxon>Pentapetalae</taxon>
        <taxon>rosids</taxon>
        <taxon>fabids</taxon>
        <taxon>Fabales</taxon>
        <taxon>Fabaceae</taxon>
        <taxon>Papilionoideae</taxon>
        <taxon>50 kb inversion clade</taxon>
        <taxon>NPAAA clade</taxon>
        <taxon>indigoferoid/millettioid clade</taxon>
        <taxon>Phaseoleae</taxon>
        <taxon>Vigna</taxon>
    </lineage>
</organism>
<dbReference type="AlphaFoldDB" id="A0AAQ3NQ19"/>
<keyword evidence="2" id="KW-0812">Transmembrane</keyword>
<protein>
    <submittedName>
        <fullName evidence="3">Uncharacterized protein</fullName>
    </submittedName>
</protein>
<keyword evidence="2" id="KW-0472">Membrane</keyword>
<feature type="transmembrane region" description="Helical" evidence="2">
    <location>
        <begin position="20"/>
        <end position="40"/>
    </location>
</feature>
<sequence length="126" mass="14298">MVSFVGPTHGDERIGDFEAFLRAITSGVVVVASTLGFWYCSSLSSSGANSLQSFSDFANQDQLQQKRQNKPPRQARIQESDGLDAITKQTRGQSQRWTTSSRQYFCRKWGSLGVFFRQKWKFMLTT</sequence>
<evidence type="ECO:0000256" key="2">
    <source>
        <dbReference type="SAM" id="Phobius"/>
    </source>
</evidence>
<accession>A0AAQ3NQ19</accession>
<reference evidence="3 4" key="1">
    <citation type="journal article" date="2023" name="Life. Sci Alliance">
        <title>Evolutionary insights into 3D genome organization and epigenetic landscape of Vigna mungo.</title>
        <authorList>
            <person name="Junaid A."/>
            <person name="Singh B."/>
            <person name="Bhatia S."/>
        </authorList>
    </citation>
    <scope>NUCLEOTIDE SEQUENCE [LARGE SCALE GENOMIC DNA]</scope>
    <source>
        <strain evidence="3">Urdbean</strain>
    </source>
</reference>
<evidence type="ECO:0000313" key="3">
    <source>
        <dbReference type="EMBL" id="WVZ12398.1"/>
    </source>
</evidence>
<feature type="compositionally biased region" description="Polar residues" evidence="1">
    <location>
        <begin position="87"/>
        <end position="99"/>
    </location>
</feature>
<feature type="region of interest" description="Disordered" evidence="1">
    <location>
        <begin position="61"/>
        <end position="99"/>
    </location>
</feature>
<dbReference type="EMBL" id="CP144696">
    <property type="protein sequence ID" value="WVZ12398.1"/>
    <property type="molecule type" value="Genomic_DNA"/>
</dbReference>
<keyword evidence="4" id="KW-1185">Reference proteome</keyword>
<evidence type="ECO:0000313" key="4">
    <source>
        <dbReference type="Proteomes" id="UP001374535"/>
    </source>
</evidence>
<proteinExistence type="predicted"/>
<dbReference type="Proteomes" id="UP001374535">
    <property type="component" value="Chromosome 5"/>
</dbReference>
<name>A0AAQ3NQ19_VIGMU</name>
<gene>
    <name evidence="3" type="ORF">V8G54_016928</name>
</gene>